<sequence length="114" mass="13264">MTTKCWQKPICLLVKLIRKPSMPSSYRFNIIDTINNTIFAPNTKASGNQKLIQFLHSIILQIPILKPIFASGKKQYIETKQYTETNFVTYSGFNILFDQRYLFCVYNSTLTLNE</sequence>
<keyword evidence="2" id="KW-1185">Reference proteome</keyword>
<dbReference type="EMBL" id="CP136895">
    <property type="protein sequence ID" value="WOL10791.1"/>
    <property type="molecule type" value="Genomic_DNA"/>
</dbReference>
<evidence type="ECO:0000313" key="2">
    <source>
        <dbReference type="Proteomes" id="UP001327560"/>
    </source>
</evidence>
<accession>A0AAQ3QFD2</accession>
<proteinExistence type="predicted"/>
<protein>
    <submittedName>
        <fullName evidence="1">Uncharacterized protein</fullName>
    </submittedName>
</protein>
<evidence type="ECO:0000313" key="1">
    <source>
        <dbReference type="EMBL" id="WOL10791.1"/>
    </source>
</evidence>
<organism evidence="1 2">
    <name type="scientific">Canna indica</name>
    <name type="common">Indian-shot</name>
    <dbReference type="NCBI Taxonomy" id="4628"/>
    <lineage>
        <taxon>Eukaryota</taxon>
        <taxon>Viridiplantae</taxon>
        <taxon>Streptophyta</taxon>
        <taxon>Embryophyta</taxon>
        <taxon>Tracheophyta</taxon>
        <taxon>Spermatophyta</taxon>
        <taxon>Magnoliopsida</taxon>
        <taxon>Liliopsida</taxon>
        <taxon>Zingiberales</taxon>
        <taxon>Cannaceae</taxon>
        <taxon>Canna</taxon>
    </lineage>
</organism>
<reference evidence="1 2" key="1">
    <citation type="submission" date="2023-10" db="EMBL/GenBank/DDBJ databases">
        <title>Chromosome-scale genome assembly provides insights into flower coloration mechanisms of Canna indica.</title>
        <authorList>
            <person name="Li C."/>
        </authorList>
    </citation>
    <scope>NUCLEOTIDE SEQUENCE [LARGE SCALE GENOMIC DNA]</scope>
    <source>
        <tissue evidence="1">Flower</tissue>
    </source>
</reference>
<name>A0AAQ3QFD2_9LILI</name>
<gene>
    <name evidence="1" type="ORF">Cni_G19550</name>
</gene>
<dbReference type="Proteomes" id="UP001327560">
    <property type="component" value="Chromosome 6"/>
</dbReference>
<dbReference type="AlphaFoldDB" id="A0AAQ3QFD2"/>